<feature type="binding site" evidence="9">
    <location>
        <position position="435"/>
    </location>
    <ligand>
        <name>FAD</name>
        <dbReference type="ChEBI" id="CHEBI:57692"/>
    </ligand>
</feature>
<evidence type="ECO:0000256" key="5">
    <source>
        <dbReference type="ARBA" id="ARBA00022787"/>
    </source>
</evidence>
<dbReference type="Gene3D" id="1.10.405.10">
    <property type="entry name" value="Guanine Nucleotide Dissociation Inhibitor, domain 1"/>
    <property type="match status" value="1"/>
</dbReference>
<dbReference type="SUPFAM" id="SSF51905">
    <property type="entry name" value="FAD/NAD(P)-binding domain"/>
    <property type="match status" value="1"/>
</dbReference>
<keyword evidence="5" id="KW-1000">Mitochondrion outer membrane</keyword>
<dbReference type="PANTHER" id="PTHR43563:SF14">
    <property type="entry name" value="AMINE OXIDASE"/>
    <property type="match status" value="1"/>
</dbReference>
<comment type="cofactor">
    <cofactor evidence="1 10">
        <name>FAD</name>
        <dbReference type="ChEBI" id="CHEBI:57692"/>
    </cofactor>
</comment>
<dbReference type="InterPro" id="IPR050703">
    <property type="entry name" value="Flavin_MAO"/>
</dbReference>
<proteinExistence type="inferred from homology"/>
<dbReference type="Gene3D" id="3.90.660.10">
    <property type="match status" value="1"/>
</dbReference>
<comment type="subcellular location">
    <subcellularLocation>
        <location evidence="2">Mitochondrion outer membrane</location>
        <topology evidence="2">Single-pass type IV membrane protein</topology>
        <orientation evidence="2">Cytoplasmic side</orientation>
    </subcellularLocation>
</comment>
<organism evidence="12 13">
    <name type="scientific">Coregonus suidteri</name>
    <dbReference type="NCBI Taxonomy" id="861788"/>
    <lineage>
        <taxon>Eukaryota</taxon>
        <taxon>Metazoa</taxon>
        <taxon>Chordata</taxon>
        <taxon>Craniata</taxon>
        <taxon>Vertebrata</taxon>
        <taxon>Euteleostomi</taxon>
        <taxon>Actinopterygii</taxon>
        <taxon>Neopterygii</taxon>
        <taxon>Teleostei</taxon>
        <taxon>Protacanthopterygii</taxon>
        <taxon>Salmoniformes</taxon>
        <taxon>Salmonidae</taxon>
        <taxon>Coregoninae</taxon>
        <taxon>Coregonus</taxon>
    </lineage>
</organism>
<dbReference type="SUPFAM" id="SSF54373">
    <property type="entry name" value="FAD-linked reductases, C-terminal domain"/>
    <property type="match status" value="1"/>
</dbReference>
<dbReference type="EMBL" id="JAGTTL010000011">
    <property type="protein sequence ID" value="KAK6315918.1"/>
    <property type="molecule type" value="Genomic_DNA"/>
</dbReference>
<evidence type="ECO:0000256" key="1">
    <source>
        <dbReference type="ARBA" id="ARBA00001974"/>
    </source>
</evidence>
<dbReference type="InterPro" id="IPR036188">
    <property type="entry name" value="FAD/NAD-bd_sf"/>
</dbReference>
<name>A0AAN8QYT4_9TELE</name>
<comment type="caution">
    <text evidence="12">The sequence shown here is derived from an EMBL/GenBank/DDBJ whole genome shotgun (WGS) entry which is preliminary data.</text>
</comment>
<comment type="similarity">
    <text evidence="3 10">Belongs to the flavin monoamine oxidase family.</text>
</comment>
<dbReference type="EC" id="1.4.3.-" evidence="10"/>
<comment type="catalytic activity">
    <reaction evidence="8">
        <text>a secondary aliphatic amine + O2 + H2O = a primary amine + an aldehyde + H2O2</text>
        <dbReference type="Rhea" id="RHEA:26414"/>
        <dbReference type="ChEBI" id="CHEBI:15377"/>
        <dbReference type="ChEBI" id="CHEBI:15379"/>
        <dbReference type="ChEBI" id="CHEBI:16240"/>
        <dbReference type="ChEBI" id="CHEBI:17478"/>
        <dbReference type="ChEBI" id="CHEBI:58855"/>
        <dbReference type="ChEBI" id="CHEBI:65296"/>
        <dbReference type="EC" id="1.4.3.4"/>
    </reaction>
</comment>
<evidence type="ECO:0000256" key="7">
    <source>
        <dbReference type="ARBA" id="ARBA00023002"/>
    </source>
</evidence>
<dbReference type="Gene3D" id="3.50.50.60">
    <property type="entry name" value="FAD/NAD(P)-binding domain"/>
    <property type="match status" value="1"/>
</dbReference>
<dbReference type="AlphaFoldDB" id="A0AAN8QYT4"/>
<feature type="binding site" evidence="9">
    <location>
        <position position="352"/>
    </location>
    <ligand>
        <name>substrate</name>
    </ligand>
</feature>
<dbReference type="GO" id="GO:0008131">
    <property type="term" value="F:primary methylamine oxidase activity"/>
    <property type="evidence" value="ECO:0007669"/>
    <property type="project" value="UniProtKB-ARBA"/>
</dbReference>
<gene>
    <name evidence="12" type="ORF">J4Q44_G00134420</name>
</gene>
<feature type="domain" description="Amine oxidase" evidence="11">
    <location>
        <begin position="15"/>
        <end position="459"/>
    </location>
</feature>
<dbReference type="PANTHER" id="PTHR43563">
    <property type="entry name" value="AMINE OXIDASE"/>
    <property type="match status" value="1"/>
</dbReference>
<dbReference type="InterPro" id="IPR001613">
    <property type="entry name" value="Flavin_amine_oxidase"/>
</dbReference>
<sequence length="538" mass="59521">MTEETWDVVIVGAGLSGLSAAQTLRKRNGKLRILILEGKDRVGGRTVTQELPAAGGIDRWDMGGQWVGSTQTYVMDLIQEFGLEVYTQYTTGKKVHHVGGPHAKVRTSSTSIPALSPLVLLDLSQLLRQIDRLIATVSVEDPMKTPNAQELDSMTLHSYIEKHAWTEEMKEEMGVCSRVLFGMEPNQMSFLYFLMYAAAAGGVLCLLESTPGSAQEFRVKGGTQQLSERLAQQIGRESVRLGQAVTAIWQDAEQAKVMTATQSYLCRAVIVTCPPHLAAKIHYQPALPSQREHLTQNMPVGHLMKFIITYQMAFWREKGFSGEIVARPSAECPLSVTFDGTSPSGSAALVGFISGAQAYDWSSRELSERRDAVVLSLVKYLGEEAASYIHYEEKDWALEEYSGGCPVNVMAPGMLTYYHHSLRRPCGRIHWAGTETATQWCGYMDGAIQSGQRAALEVLAKLCPFSLTQEEQEAVQAAQNQNHESGPCQPIPSTSHLRRALIIITLMATAVLLAQPQLHRDWIGQARQVVLRRFALWQ</sequence>
<evidence type="ECO:0000256" key="8">
    <source>
        <dbReference type="ARBA" id="ARBA00048448"/>
    </source>
</evidence>
<keyword evidence="6 10" id="KW-0274">FAD</keyword>
<evidence type="ECO:0000313" key="13">
    <source>
        <dbReference type="Proteomes" id="UP001356427"/>
    </source>
</evidence>
<keyword evidence="4 10" id="KW-0285">Flavoprotein</keyword>
<keyword evidence="7 10" id="KW-0560">Oxidoreductase</keyword>
<dbReference type="GO" id="GO:0005741">
    <property type="term" value="C:mitochondrial outer membrane"/>
    <property type="evidence" value="ECO:0007669"/>
    <property type="project" value="UniProtKB-SubCell"/>
</dbReference>
<evidence type="ECO:0000313" key="12">
    <source>
        <dbReference type="EMBL" id="KAK6315918.1"/>
    </source>
</evidence>
<reference evidence="12 13" key="1">
    <citation type="submission" date="2021-04" db="EMBL/GenBank/DDBJ databases">
        <authorList>
            <person name="De Guttry C."/>
            <person name="Zahm M."/>
            <person name="Klopp C."/>
            <person name="Cabau C."/>
            <person name="Louis A."/>
            <person name="Berthelot C."/>
            <person name="Parey E."/>
            <person name="Roest Crollius H."/>
            <person name="Montfort J."/>
            <person name="Robinson-Rechavi M."/>
            <person name="Bucao C."/>
            <person name="Bouchez O."/>
            <person name="Gislard M."/>
            <person name="Lluch J."/>
            <person name="Milhes M."/>
            <person name="Lampietro C."/>
            <person name="Lopez Roques C."/>
            <person name="Donnadieu C."/>
            <person name="Braasch I."/>
            <person name="Desvignes T."/>
            <person name="Postlethwait J."/>
            <person name="Bobe J."/>
            <person name="Wedekind C."/>
            <person name="Guiguen Y."/>
        </authorList>
    </citation>
    <scope>NUCLEOTIDE SEQUENCE [LARGE SCALE GENOMIC DNA]</scope>
    <source>
        <strain evidence="12">Cs_M1</strain>
        <tissue evidence="12">Blood</tissue>
    </source>
</reference>
<evidence type="ECO:0000256" key="4">
    <source>
        <dbReference type="ARBA" id="ARBA00022630"/>
    </source>
</evidence>
<dbReference type="Pfam" id="PF01593">
    <property type="entry name" value="Amino_oxidase"/>
    <property type="match status" value="1"/>
</dbReference>
<protein>
    <recommendedName>
        <fullName evidence="10">Amine oxidase</fullName>
        <ecNumber evidence="10">1.4.3.-</ecNumber>
    </recommendedName>
</protein>
<evidence type="ECO:0000256" key="9">
    <source>
        <dbReference type="PIRSR" id="PIRSR601613-1"/>
    </source>
</evidence>
<dbReference type="InterPro" id="IPR002937">
    <property type="entry name" value="Amino_oxidase"/>
</dbReference>
<keyword evidence="13" id="KW-1185">Reference proteome</keyword>
<evidence type="ECO:0000256" key="10">
    <source>
        <dbReference type="RuleBase" id="RU362067"/>
    </source>
</evidence>
<feature type="binding site" evidence="9">
    <location>
        <position position="245"/>
    </location>
    <ligand>
        <name>FAD</name>
        <dbReference type="ChEBI" id="CHEBI:57692"/>
    </ligand>
</feature>
<keyword evidence="5" id="KW-0496">Mitochondrion</keyword>
<keyword evidence="5" id="KW-0472">Membrane</keyword>
<feature type="binding site" evidence="9">
    <location>
        <position position="16"/>
    </location>
    <ligand>
        <name>FAD</name>
        <dbReference type="ChEBI" id="CHEBI:57692"/>
    </ligand>
</feature>
<accession>A0AAN8QYT4</accession>
<dbReference type="Proteomes" id="UP001356427">
    <property type="component" value="Unassembled WGS sequence"/>
</dbReference>
<evidence type="ECO:0000256" key="3">
    <source>
        <dbReference type="ARBA" id="ARBA00005995"/>
    </source>
</evidence>
<dbReference type="PRINTS" id="PR00757">
    <property type="entry name" value="AMINEOXDASEF"/>
</dbReference>
<dbReference type="GO" id="GO:0097621">
    <property type="term" value="F:monoamine oxidase activity"/>
    <property type="evidence" value="ECO:0007669"/>
    <property type="project" value="UniProtKB-EC"/>
</dbReference>
<evidence type="ECO:0000259" key="11">
    <source>
        <dbReference type="Pfam" id="PF01593"/>
    </source>
</evidence>
<evidence type="ECO:0000256" key="2">
    <source>
        <dbReference type="ARBA" id="ARBA00004362"/>
    </source>
</evidence>
<evidence type="ECO:0000256" key="6">
    <source>
        <dbReference type="ARBA" id="ARBA00022827"/>
    </source>
</evidence>